<dbReference type="GO" id="GO:0003677">
    <property type="term" value="F:DNA binding"/>
    <property type="evidence" value="ECO:0007669"/>
    <property type="project" value="UniProtKB-KW"/>
</dbReference>
<evidence type="ECO:0000259" key="8">
    <source>
        <dbReference type="Pfam" id="PF08646"/>
    </source>
</evidence>
<dbReference type="SUPFAM" id="SSF50249">
    <property type="entry name" value="Nucleic acid-binding proteins"/>
    <property type="match status" value="3"/>
</dbReference>
<dbReference type="InterPro" id="IPR013955">
    <property type="entry name" value="Rep_factor-A_C"/>
</dbReference>
<dbReference type="CDD" id="cd04475">
    <property type="entry name" value="RPA1_DBD_B"/>
    <property type="match status" value="1"/>
</dbReference>
<protein>
    <recommendedName>
        <fullName evidence="12">Replication protein A subunit</fullName>
    </recommendedName>
</protein>
<evidence type="ECO:0000313" key="11">
    <source>
        <dbReference type="Proteomes" id="UP001295684"/>
    </source>
</evidence>
<feature type="domain" description="Replication factor-A protein 1 N-terminal" evidence="7">
    <location>
        <begin position="5"/>
        <end position="88"/>
    </location>
</feature>
<evidence type="ECO:0000256" key="2">
    <source>
        <dbReference type="ARBA" id="ARBA00022723"/>
    </source>
</evidence>
<dbReference type="InterPro" id="IPR031657">
    <property type="entry name" value="REPA_OB_2"/>
</dbReference>
<accession>A0AAD1U588</accession>
<dbReference type="Proteomes" id="UP001295684">
    <property type="component" value="Unassembled WGS sequence"/>
</dbReference>
<dbReference type="EMBL" id="CAMPGE010001939">
    <property type="protein sequence ID" value="CAI2360742.1"/>
    <property type="molecule type" value="Genomic_DNA"/>
</dbReference>
<dbReference type="InterPro" id="IPR047192">
    <property type="entry name" value="Euk_RPA1_DBD_C"/>
</dbReference>
<feature type="coiled-coil region" evidence="6">
    <location>
        <begin position="428"/>
        <end position="455"/>
    </location>
</feature>
<dbReference type="InterPro" id="IPR012340">
    <property type="entry name" value="NA-bd_OB-fold"/>
</dbReference>
<reference evidence="10" key="1">
    <citation type="submission" date="2023-07" db="EMBL/GenBank/DDBJ databases">
        <authorList>
            <consortium name="AG Swart"/>
            <person name="Singh M."/>
            <person name="Singh A."/>
            <person name="Seah K."/>
            <person name="Emmerich C."/>
        </authorList>
    </citation>
    <scope>NUCLEOTIDE SEQUENCE</scope>
    <source>
        <strain evidence="10">DP1</strain>
    </source>
</reference>
<evidence type="ECO:0000313" key="10">
    <source>
        <dbReference type="EMBL" id="CAI2360742.1"/>
    </source>
</evidence>
<evidence type="ECO:0000256" key="1">
    <source>
        <dbReference type="ARBA" id="ARBA00005690"/>
    </source>
</evidence>
<evidence type="ECO:0000259" key="7">
    <source>
        <dbReference type="Pfam" id="PF04057"/>
    </source>
</evidence>
<feature type="domain" description="Replication factor A C-terminal" evidence="8">
    <location>
        <begin position="506"/>
        <end position="652"/>
    </location>
</feature>
<dbReference type="Pfam" id="PF04057">
    <property type="entry name" value="Rep-A_N"/>
    <property type="match status" value="1"/>
</dbReference>
<feature type="domain" description="Replication protein A OB" evidence="9">
    <location>
        <begin position="317"/>
        <end position="408"/>
    </location>
</feature>
<proteinExistence type="inferred from homology"/>
<evidence type="ECO:0000256" key="4">
    <source>
        <dbReference type="ARBA" id="ARBA00022833"/>
    </source>
</evidence>
<dbReference type="PANTHER" id="PTHR47165">
    <property type="entry name" value="OS03G0429900 PROTEIN"/>
    <property type="match status" value="1"/>
</dbReference>
<evidence type="ECO:0008006" key="12">
    <source>
        <dbReference type="Google" id="ProtNLM"/>
    </source>
</evidence>
<dbReference type="GO" id="GO:0008270">
    <property type="term" value="F:zinc ion binding"/>
    <property type="evidence" value="ECO:0007669"/>
    <property type="project" value="UniProtKB-KW"/>
</dbReference>
<keyword evidence="5" id="KW-0238">DNA-binding</keyword>
<dbReference type="GO" id="GO:0005634">
    <property type="term" value="C:nucleus"/>
    <property type="evidence" value="ECO:0007669"/>
    <property type="project" value="InterPro"/>
</dbReference>
<evidence type="ECO:0000259" key="9">
    <source>
        <dbReference type="Pfam" id="PF16900"/>
    </source>
</evidence>
<evidence type="ECO:0000256" key="5">
    <source>
        <dbReference type="ARBA" id="ARBA00023125"/>
    </source>
</evidence>
<organism evidence="10 11">
    <name type="scientific">Euplotes crassus</name>
    <dbReference type="NCBI Taxonomy" id="5936"/>
    <lineage>
        <taxon>Eukaryota</taxon>
        <taxon>Sar</taxon>
        <taxon>Alveolata</taxon>
        <taxon>Ciliophora</taxon>
        <taxon>Intramacronucleata</taxon>
        <taxon>Spirotrichea</taxon>
        <taxon>Hypotrichia</taxon>
        <taxon>Euplotida</taxon>
        <taxon>Euplotidae</taxon>
        <taxon>Moneuplotes</taxon>
    </lineage>
</organism>
<evidence type="ECO:0000256" key="6">
    <source>
        <dbReference type="SAM" id="Coils"/>
    </source>
</evidence>
<dbReference type="GO" id="GO:0006260">
    <property type="term" value="P:DNA replication"/>
    <property type="evidence" value="ECO:0007669"/>
    <property type="project" value="InterPro"/>
</dbReference>
<dbReference type="Pfam" id="PF16900">
    <property type="entry name" value="REPA_OB_2"/>
    <property type="match status" value="1"/>
</dbReference>
<dbReference type="CDD" id="cd04476">
    <property type="entry name" value="RPA1_DBD_C"/>
    <property type="match status" value="1"/>
</dbReference>
<sequence length="669" mass="77405">MITSLSEQSIKQIYLSPLLESDSPYIVQIIKLKDFGREKKKVRYRISISDGQYSILALVSHSLIQQMCCELKLYDILRIQGYVKEKVKLNTILKISAKPECLYTGLREAIGLGNGIKNINSIDDNSLKFSKEIVDVHIPSYRKLKEIIRKHSPVKKPKVDFFKEMKEGKLSKGKSSVGKLSNSNEETHDSEYSYLNRIQYSAKNWKIKVRITKRNQVINFNSCKGAGSILNIELIDSYGNQILGVFFNKALNKFDGLLKEKRVYIMSGGKIQLSHKSTHSTIDNKYCINFPPEASIKEIIDDNSIPMLNYNFTSFNKIHLTRDGSFIDIIGVVHSMNTPMTFHKNDGRSQTKRQITVVDESGILMQVCFWGDFKFFESLEDNLHQVIVVKQAKVKTYGGSKSLNCFENVEVQLEPEIQRADEVSKWFEENLKKDLEAKEKRIKQYKNDSKSADKKPKDDTYLIKELLSSLDAVQEFSDGKIKCSMSNELFDTTESFRNPRQPQVCYITVSGFIESLSYEKIENTIYLSCPKQDCKRKVFERDGKYKCEACREIYNKCNVKYALTVKVADPTGRVLVQFYDECAERVIGRRAAMIKEFLDKQEFTKIRDIYKRCRFKPFTFTLKLRQSSYRQESRVQAIAYKLREVNYQHSNSEIIKRINMYLAPPSEST</sequence>
<comment type="caution">
    <text evidence="10">The sequence shown here is derived from an EMBL/GenBank/DDBJ whole genome shotgun (WGS) entry which is preliminary data.</text>
</comment>
<dbReference type="FunFam" id="2.40.50.140:FF:000041">
    <property type="entry name" value="Replication protein A subunit"/>
    <property type="match status" value="1"/>
</dbReference>
<dbReference type="Pfam" id="PF08646">
    <property type="entry name" value="Rep_fac-A_C"/>
    <property type="match status" value="1"/>
</dbReference>
<dbReference type="InterPro" id="IPR007199">
    <property type="entry name" value="Rep_factor-A_N"/>
</dbReference>
<dbReference type="AlphaFoldDB" id="A0AAD1U588"/>
<dbReference type="Gene3D" id="2.40.50.140">
    <property type="entry name" value="Nucleic acid-binding proteins"/>
    <property type="match status" value="4"/>
</dbReference>
<keyword evidence="3" id="KW-0863">Zinc-finger</keyword>
<gene>
    <name evidence="10" type="ORF">ECRASSUSDP1_LOCUS2047</name>
</gene>
<evidence type="ECO:0000256" key="3">
    <source>
        <dbReference type="ARBA" id="ARBA00022771"/>
    </source>
</evidence>
<keyword evidence="6" id="KW-0175">Coiled coil</keyword>
<comment type="similarity">
    <text evidence="1">Belongs to the replication factor A protein 1 family.</text>
</comment>
<keyword evidence="4" id="KW-0862">Zinc</keyword>
<dbReference type="PANTHER" id="PTHR47165:SF4">
    <property type="entry name" value="OS03G0429900 PROTEIN"/>
    <property type="match status" value="1"/>
</dbReference>
<keyword evidence="11" id="KW-1185">Reference proteome</keyword>
<name>A0AAD1U588_EUPCR</name>
<keyword evidence="2" id="KW-0479">Metal-binding</keyword>